<accession>A0A3B1A7W7</accession>
<dbReference type="PANTHER" id="PTHR33383:SF1">
    <property type="entry name" value="MEMBRANE PROTEIN INSERTION EFFICIENCY FACTOR-RELATED"/>
    <property type="match status" value="1"/>
</dbReference>
<dbReference type="PANTHER" id="PTHR33383">
    <property type="entry name" value="MEMBRANE PROTEIN INSERTION EFFICIENCY FACTOR-RELATED"/>
    <property type="match status" value="1"/>
</dbReference>
<proteinExistence type="inferred from homology"/>
<sequence>MAEIGSAMQKILLSLIKFYKYFISPTLGSNCRYEPSCSEYTHQAISAFGVLKGSWIGIKRILRCHPWHEGGYDPIPDEQHKLTDTTKKK</sequence>
<dbReference type="HAMAP" id="MF_00386">
    <property type="entry name" value="UPF0161_YidD"/>
    <property type="match status" value="1"/>
</dbReference>
<dbReference type="AlphaFoldDB" id="A0A3B1A7W7"/>
<name>A0A3B1A7W7_9ZZZZ</name>
<gene>
    <name evidence="1" type="ORF">MNBD_GAMMA22-161</name>
</gene>
<organism evidence="1">
    <name type="scientific">hydrothermal vent metagenome</name>
    <dbReference type="NCBI Taxonomy" id="652676"/>
    <lineage>
        <taxon>unclassified sequences</taxon>
        <taxon>metagenomes</taxon>
        <taxon>ecological metagenomes</taxon>
    </lineage>
</organism>
<dbReference type="Pfam" id="PF01809">
    <property type="entry name" value="YidD"/>
    <property type="match status" value="1"/>
</dbReference>
<dbReference type="EMBL" id="UOFS01000050">
    <property type="protein sequence ID" value="VAX01819.1"/>
    <property type="molecule type" value="Genomic_DNA"/>
</dbReference>
<dbReference type="InterPro" id="IPR002696">
    <property type="entry name" value="Membr_insert_effic_factor_YidD"/>
</dbReference>
<evidence type="ECO:0000313" key="1">
    <source>
        <dbReference type="EMBL" id="VAX01819.1"/>
    </source>
</evidence>
<protein>
    <submittedName>
        <fullName evidence="1">Membrane protein insertion efficiency factor YidD</fullName>
    </submittedName>
</protein>
<reference evidence="1" key="1">
    <citation type="submission" date="2018-06" db="EMBL/GenBank/DDBJ databases">
        <authorList>
            <person name="Zhirakovskaya E."/>
        </authorList>
    </citation>
    <scope>NUCLEOTIDE SEQUENCE</scope>
</reference>
<dbReference type="SMART" id="SM01234">
    <property type="entry name" value="Haemolytic"/>
    <property type="match status" value="1"/>
</dbReference>
<dbReference type="NCBIfam" id="TIGR00278">
    <property type="entry name" value="membrane protein insertion efficiency factor YidD"/>
    <property type="match status" value="1"/>
</dbReference>